<dbReference type="EMBL" id="PUFO01000073">
    <property type="protein sequence ID" value="TDG74797.1"/>
    <property type="molecule type" value="Genomic_DNA"/>
</dbReference>
<feature type="non-terminal residue" evidence="1">
    <location>
        <position position="28"/>
    </location>
</feature>
<dbReference type="AlphaFoldDB" id="A0A4R5NJN7"/>
<evidence type="ECO:0000313" key="1">
    <source>
        <dbReference type="EMBL" id="TDG74797.1"/>
    </source>
</evidence>
<name>A0A4R5NJN7_9LACO</name>
<dbReference type="Proteomes" id="UP000294854">
    <property type="component" value="Unassembled WGS sequence"/>
</dbReference>
<protein>
    <submittedName>
        <fullName evidence="1">Uncharacterized protein</fullName>
    </submittedName>
</protein>
<gene>
    <name evidence="1" type="ORF">C5L31_001337</name>
</gene>
<evidence type="ECO:0000313" key="2">
    <source>
        <dbReference type="Proteomes" id="UP000294854"/>
    </source>
</evidence>
<sequence length="28" mass="3254">MNSIDNTIKFVLNITDENVNFFAYKSQS</sequence>
<proteinExistence type="predicted"/>
<organism evidence="1 2">
    <name type="scientific">Secundilactobacillus malefermentans</name>
    <dbReference type="NCBI Taxonomy" id="176292"/>
    <lineage>
        <taxon>Bacteria</taxon>
        <taxon>Bacillati</taxon>
        <taxon>Bacillota</taxon>
        <taxon>Bacilli</taxon>
        <taxon>Lactobacillales</taxon>
        <taxon>Lactobacillaceae</taxon>
        <taxon>Secundilactobacillus</taxon>
    </lineage>
</organism>
<reference evidence="1 2" key="1">
    <citation type="journal article" date="2019" name="Appl. Microbiol. Biotechnol.">
        <title>Uncovering carbohydrate metabolism through a genotype-phenotype association study of 56 lactic acid bacteria genomes.</title>
        <authorList>
            <person name="Buron-Moles G."/>
            <person name="Chailyan A."/>
            <person name="Dolejs I."/>
            <person name="Forster J."/>
            <person name="Miks M.H."/>
        </authorList>
    </citation>
    <scope>NUCLEOTIDE SEQUENCE [LARGE SCALE GENOMIC DNA]</scope>
    <source>
        <strain evidence="1 2">ATCC 49373</strain>
    </source>
</reference>
<keyword evidence="2" id="KW-1185">Reference proteome</keyword>
<comment type="caution">
    <text evidence="1">The sequence shown here is derived from an EMBL/GenBank/DDBJ whole genome shotgun (WGS) entry which is preliminary data.</text>
</comment>
<accession>A0A4R5NJN7</accession>